<dbReference type="CDD" id="cd00090">
    <property type="entry name" value="HTH_ARSR"/>
    <property type="match status" value="1"/>
</dbReference>
<dbReference type="PROSITE" id="PS50987">
    <property type="entry name" value="HTH_ARSR_2"/>
    <property type="match status" value="1"/>
</dbReference>
<keyword evidence="3" id="KW-0804">Transcription</keyword>
<feature type="domain" description="HTH arsR-type" evidence="4">
    <location>
        <begin position="7"/>
        <end position="110"/>
    </location>
</feature>
<dbReference type="Pfam" id="PF01022">
    <property type="entry name" value="HTH_5"/>
    <property type="match status" value="1"/>
</dbReference>
<reference evidence="6" key="1">
    <citation type="submission" date="2014-08" db="EMBL/GenBank/DDBJ databases">
        <title>Complete genome sequence of Streptomyces lividans TK24.</title>
        <authorList>
            <consortium name="StrepSynth"/>
            <person name="Ruckert C."/>
            <person name="Fridjonson O.H."/>
            <person name="Lambert C."/>
            <person name="van Wezel G.P."/>
            <person name="Bernaerts K."/>
            <person name="Anne J."/>
            <person name="Economou A."/>
            <person name="Kalinowski J."/>
        </authorList>
    </citation>
    <scope>NUCLEOTIDE SEQUENCE [LARGE SCALE GENOMIC DNA]</scope>
    <source>
        <strain evidence="6">TK24</strain>
    </source>
</reference>
<dbReference type="PANTHER" id="PTHR33154">
    <property type="entry name" value="TRANSCRIPTIONAL REGULATOR, ARSR FAMILY"/>
    <property type="match status" value="1"/>
</dbReference>
<dbReference type="PANTHER" id="PTHR33154:SF33">
    <property type="entry name" value="TRANSCRIPTIONAL REPRESSOR SDPR"/>
    <property type="match status" value="1"/>
</dbReference>
<keyword evidence="2" id="KW-0238">DNA-binding</keyword>
<name>A0ABN4E1W8_STRLI</name>
<proteinExistence type="predicted"/>
<gene>
    <name evidence="5" type="ORF">SLIV_32950</name>
</gene>
<dbReference type="Proteomes" id="UP000028682">
    <property type="component" value="Chromosome"/>
</dbReference>
<dbReference type="InterPro" id="IPR001845">
    <property type="entry name" value="HTH_ArsR_DNA-bd_dom"/>
</dbReference>
<evidence type="ECO:0000256" key="1">
    <source>
        <dbReference type="ARBA" id="ARBA00023015"/>
    </source>
</evidence>
<protein>
    <submittedName>
        <fullName evidence="5">ArsR family transcriptional regulator</fullName>
    </submittedName>
</protein>
<evidence type="ECO:0000256" key="2">
    <source>
        <dbReference type="ARBA" id="ARBA00023125"/>
    </source>
</evidence>
<sequence>MRMGYDHVVFSEEQLLSVFRALSNPARRQMLVWLKDPMSFPGQKAEDVEIGVCVTDIQRRMGLGQSTTSQYLTMLRQAGLVVATRRGKWTYYRRDEANIARLLETLRDVF</sequence>
<dbReference type="InterPro" id="IPR051081">
    <property type="entry name" value="HTH_MetalResp_TranReg"/>
</dbReference>
<evidence type="ECO:0000259" key="4">
    <source>
        <dbReference type="PROSITE" id="PS50987"/>
    </source>
</evidence>
<dbReference type="EMBL" id="CP009124">
    <property type="protein sequence ID" value="AIJ17475.1"/>
    <property type="molecule type" value="Genomic_DNA"/>
</dbReference>
<organism evidence="5 6">
    <name type="scientific">Streptomyces lividans TK24</name>
    <dbReference type="NCBI Taxonomy" id="457428"/>
    <lineage>
        <taxon>Bacteria</taxon>
        <taxon>Bacillati</taxon>
        <taxon>Actinomycetota</taxon>
        <taxon>Actinomycetes</taxon>
        <taxon>Kitasatosporales</taxon>
        <taxon>Streptomycetaceae</taxon>
        <taxon>Streptomyces</taxon>
    </lineage>
</organism>
<evidence type="ECO:0000256" key="3">
    <source>
        <dbReference type="ARBA" id="ARBA00023163"/>
    </source>
</evidence>
<dbReference type="InterPro" id="IPR036388">
    <property type="entry name" value="WH-like_DNA-bd_sf"/>
</dbReference>
<dbReference type="Gene3D" id="1.10.10.10">
    <property type="entry name" value="Winged helix-like DNA-binding domain superfamily/Winged helix DNA-binding domain"/>
    <property type="match status" value="1"/>
</dbReference>
<dbReference type="SMART" id="SM00418">
    <property type="entry name" value="HTH_ARSR"/>
    <property type="match status" value="1"/>
</dbReference>
<evidence type="ECO:0000313" key="6">
    <source>
        <dbReference type="Proteomes" id="UP000028682"/>
    </source>
</evidence>
<accession>A0ABN4E1W8</accession>
<dbReference type="InterPro" id="IPR011991">
    <property type="entry name" value="ArsR-like_HTH"/>
</dbReference>
<dbReference type="InterPro" id="IPR036390">
    <property type="entry name" value="WH_DNA-bd_sf"/>
</dbReference>
<keyword evidence="1" id="KW-0805">Transcription regulation</keyword>
<dbReference type="SUPFAM" id="SSF46785">
    <property type="entry name" value="Winged helix' DNA-binding domain"/>
    <property type="match status" value="1"/>
</dbReference>
<evidence type="ECO:0000313" key="5">
    <source>
        <dbReference type="EMBL" id="AIJ17475.1"/>
    </source>
</evidence>
<keyword evidence="6" id="KW-1185">Reference proteome</keyword>